<name>A0A7S1DP31_HEMAN</name>
<dbReference type="InterPro" id="IPR016040">
    <property type="entry name" value="NAD(P)-bd_dom"/>
</dbReference>
<dbReference type="EMBL" id="HBFX01012272">
    <property type="protein sequence ID" value="CAD8952752.1"/>
    <property type="molecule type" value="Transcribed_RNA"/>
</dbReference>
<dbReference type="PANTHER" id="PTHR15020:SF50">
    <property type="entry name" value="UPF0659 PROTEIN YMR090W"/>
    <property type="match status" value="1"/>
</dbReference>
<feature type="domain" description="NAD(P)-binding" evidence="1">
    <location>
        <begin position="91"/>
        <end position="266"/>
    </location>
</feature>
<accession>A0A7S1DP31</accession>
<proteinExistence type="predicted"/>
<dbReference type="AlphaFoldDB" id="A0A7S1DP31"/>
<organism evidence="2">
    <name type="scientific">Hemiselmis andersenii</name>
    <name type="common">Cryptophyte alga</name>
    <dbReference type="NCBI Taxonomy" id="464988"/>
    <lineage>
        <taxon>Eukaryota</taxon>
        <taxon>Cryptophyceae</taxon>
        <taxon>Cryptomonadales</taxon>
        <taxon>Hemiselmidaceae</taxon>
        <taxon>Hemiselmis</taxon>
    </lineage>
</organism>
<sequence>MGIGEMVSSNVRFLALVLCIGAAMGFMGTSPMLSSTRSRSAAISARAVGPLPRIASLRSGVRQGALGARSQAEGSDAGGSSGKTLSVAILGATGGVGRLTTAIVRSYGVKIRAVVRSPQKAKELLPDDIEVVKADLKNKDSVAAALKGVDAVIMTSGTTAFPTDRWKDGNDPTAVNDVGVKNVVDAIEELNLEAGAEGQRIKKVTLLTSIGVRRADKFPFSILNSFGVLTSMQSGERHVMDGAKRAGFSYTIVRPGRLVGGPFTNPDFAQLLKIEEGDLQSVECVRGDPDGFAGDCSRRSTAEALAQTLIQPVGDLDFALKSVEGNMLSQEKWDQTFQKLSRGQESLRLEFSDLDVDKFNRWLTVWGNGIITSGALFPPLPMPFRVDYPAPPTVGVDLQFLSVTVNGAVTEMGALELRLVKGVEQPWALVAKRSNGQENPFPGEEQLLMQLQDDLYRVTTNSQQSGERGGVWGAE</sequence>
<evidence type="ECO:0000313" key="2">
    <source>
        <dbReference type="EMBL" id="CAD8952752.1"/>
    </source>
</evidence>
<dbReference type="Pfam" id="PF13460">
    <property type="entry name" value="NAD_binding_10"/>
    <property type="match status" value="1"/>
</dbReference>
<evidence type="ECO:0000259" key="1">
    <source>
        <dbReference type="Pfam" id="PF13460"/>
    </source>
</evidence>
<dbReference type="InterPro" id="IPR036291">
    <property type="entry name" value="NAD(P)-bd_dom_sf"/>
</dbReference>
<dbReference type="SUPFAM" id="SSF51735">
    <property type="entry name" value="NAD(P)-binding Rossmann-fold domains"/>
    <property type="match status" value="1"/>
</dbReference>
<protein>
    <recommendedName>
        <fullName evidence="1">NAD(P)-binding domain-containing protein</fullName>
    </recommendedName>
</protein>
<dbReference type="Gene3D" id="3.40.50.720">
    <property type="entry name" value="NAD(P)-binding Rossmann-like Domain"/>
    <property type="match status" value="1"/>
</dbReference>
<reference evidence="2" key="1">
    <citation type="submission" date="2021-01" db="EMBL/GenBank/DDBJ databases">
        <authorList>
            <person name="Corre E."/>
            <person name="Pelletier E."/>
            <person name="Niang G."/>
            <person name="Scheremetjew M."/>
            <person name="Finn R."/>
            <person name="Kale V."/>
            <person name="Holt S."/>
            <person name="Cochrane G."/>
            <person name="Meng A."/>
            <person name="Brown T."/>
            <person name="Cohen L."/>
        </authorList>
    </citation>
    <scope>NUCLEOTIDE SEQUENCE</scope>
    <source>
        <strain evidence="2">CCMP644</strain>
    </source>
</reference>
<gene>
    <name evidence="2" type="ORF">HAND00432_LOCUS7288</name>
</gene>
<dbReference type="PANTHER" id="PTHR15020">
    <property type="entry name" value="FLAVIN REDUCTASE-RELATED"/>
    <property type="match status" value="1"/>
</dbReference>